<dbReference type="Pfam" id="PF13456">
    <property type="entry name" value="RVT_3"/>
    <property type="match status" value="1"/>
</dbReference>
<evidence type="ECO:0000256" key="1">
    <source>
        <dbReference type="SAM" id="MobiDB-lite"/>
    </source>
</evidence>
<feature type="domain" description="RNase H type-1" evidence="2">
    <location>
        <begin position="89"/>
        <end position="223"/>
    </location>
</feature>
<protein>
    <submittedName>
        <fullName evidence="3">Ribonuclease HI</fullName>
    </submittedName>
</protein>
<reference evidence="4" key="1">
    <citation type="submission" date="2016-10" db="EMBL/GenBank/DDBJ databases">
        <authorList>
            <person name="Varghese N."/>
            <person name="Submissions S."/>
        </authorList>
    </citation>
    <scope>NUCLEOTIDE SEQUENCE [LARGE SCALE GENOMIC DNA]</scope>
    <source>
        <strain evidence="4">CGMCC 1.12041</strain>
    </source>
</reference>
<organism evidence="3 4">
    <name type="scientific">Massilia yuzhufengensis</name>
    <dbReference type="NCBI Taxonomy" id="1164594"/>
    <lineage>
        <taxon>Bacteria</taxon>
        <taxon>Pseudomonadati</taxon>
        <taxon>Pseudomonadota</taxon>
        <taxon>Betaproteobacteria</taxon>
        <taxon>Burkholderiales</taxon>
        <taxon>Oxalobacteraceae</taxon>
        <taxon>Telluria group</taxon>
        <taxon>Massilia</taxon>
    </lineage>
</organism>
<accession>A0A1I1PTI0</accession>
<dbReference type="CDD" id="cd09279">
    <property type="entry name" value="RNase_HI_like"/>
    <property type="match status" value="1"/>
</dbReference>
<dbReference type="STRING" id="1164594.SAMN05216204_11666"/>
<dbReference type="Proteomes" id="UP000198639">
    <property type="component" value="Unassembled WGS sequence"/>
</dbReference>
<dbReference type="InterPro" id="IPR036397">
    <property type="entry name" value="RNaseH_sf"/>
</dbReference>
<dbReference type="GO" id="GO:0004523">
    <property type="term" value="F:RNA-DNA hybrid ribonuclease activity"/>
    <property type="evidence" value="ECO:0007669"/>
    <property type="project" value="InterPro"/>
</dbReference>
<dbReference type="InterPro" id="IPR012337">
    <property type="entry name" value="RNaseH-like_sf"/>
</dbReference>
<keyword evidence="4" id="KW-1185">Reference proteome</keyword>
<gene>
    <name evidence="3" type="ORF">SAMN05216204_11666</name>
</gene>
<dbReference type="PROSITE" id="PS50879">
    <property type="entry name" value="RNASE_H_1"/>
    <property type="match status" value="1"/>
</dbReference>
<evidence type="ECO:0000313" key="3">
    <source>
        <dbReference type="EMBL" id="SFD10918.1"/>
    </source>
</evidence>
<dbReference type="GO" id="GO:0003676">
    <property type="term" value="F:nucleic acid binding"/>
    <property type="evidence" value="ECO:0007669"/>
    <property type="project" value="InterPro"/>
</dbReference>
<dbReference type="InterPro" id="IPR002156">
    <property type="entry name" value="RNaseH_domain"/>
</dbReference>
<dbReference type="PANTHER" id="PTHR48475">
    <property type="entry name" value="RIBONUCLEASE H"/>
    <property type="match status" value="1"/>
</dbReference>
<feature type="region of interest" description="Disordered" evidence="1">
    <location>
        <begin position="210"/>
        <end position="233"/>
    </location>
</feature>
<dbReference type="SUPFAM" id="SSF53098">
    <property type="entry name" value="Ribonuclease H-like"/>
    <property type="match status" value="1"/>
</dbReference>
<feature type="compositionally biased region" description="Basic and acidic residues" evidence="1">
    <location>
        <begin position="224"/>
        <end position="233"/>
    </location>
</feature>
<dbReference type="PANTHER" id="PTHR48475:SF1">
    <property type="entry name" value="RNASE H TYPE-1 DOMAIN-CONTAINING PROTEIN"/>
    <property type="match status" value="1"/>
</dbReference>
<proteinExistence type="predicted"/>
<dbReference type="AlphaFoldDB" id="A0A1I1PTI0"/>
<dbReference type="Gene3D" id="3.30.420.10">
    <property type="entry name" value="Ribonuclease H-like superfamily/Ribonuclease H"/>
    <property type="match status" value="1"/>
</dbReference>
<dbReference type="EMBL" id="FOLD01000016">
    <property type="protein sequence ID" value="SFD10918.1"/>
    <property type="molecule type" value="Genomic_DNA"/>
</dbReference>
<sequence length="233" mass="24929">MLRPMTDHTALVAAAFKGELAASRKLAERTGIPEADALRSTLTLRAGTAGLENLLAERAEARLRSEQGAVARQALADASQARRDTTTAAIPAWRAWFDGSARPNPGRCGIGAVLEGPGGVHIEMSREAGYGNSSEAEYCALIAVLEAAVHERAAQLVVYGDSQVVIDDVNAPDSASSPILRSYRDRARALLARLPGATLRWIPRHKNARADALSQRATPPLPIEELHEQRTAD</sequence>
<name>A0A1I1PTI0_9BURK</name>
<evidence type="ECO:0000259" key="2">
    <source>
        <dbReference type="PROSITE" id="PS50879"/>
    </source>
</evidence>
<evidence type="ECO:0000313" key="4">
    <source>
        <dbReference type="Proteomes" id="UP000198639"/>
    </source>
</evidence>